<feature type="transmembrane region" description="Helical" evidence="1">
    <location>
        <begin position="166"/>
        <end position="186"/>
    </location>
</feature>
<feature type="transmembrane region" description="Helical" evidence="1">
    <location>
        <begin position="244"/>
        <end position="266"/>
    </location>
</feature>
<organism evidence="2 3">
    <name type="scientific">Galactobacter valiniphilus</name>
    <dbReference type="NCBI Taxonomy" id="2676122"/>
    <lineage>
        <taxon>Bacteria</taxon>
        <taxon>Bacillati</taxon>
        <taxon>Actinomycetota</taxon>
        <taxon>Actinomycetes</taxon>
        <taxon>Micrococcales</taxon>
        <taxon>Micrococcaceae</taxon>
        <taxon>Galactobacter</taxon>
    </lineage>
</organism>
<keyword evidence="1" id="KW-1133">Transmembrane helix</keyword>
<keyword evidence="1" id="KW-0812">Transmembrane</keyword>
<proteinExistence type="predicted"/>
<protein>
    <submittedName>
        <fullName evidence="2">Uncharacterized protein</fullName>
    </submittedName>
</protein>
<evidence type="ECO:0000313" key="2">
    <source>
        <dbReference type="EMBL" id="RII41074.1"/>
    </source>
</evidence>
<dbReference type="Proteomes" id="UP000265419">
    <property type="component" value="Unassembled WGS sequence"/>
</dbReference>
<dbReference type="RefSeq" id="WP_119425858.1">
    <property type="nucleotide sequence ID" value="NZ_QQXK01000038.1"/>
</dbReference>
<dbReference type="AlphaFoldDB" id="A0A399J6Y2"/>
<gene>
    <name evidence="2" type="ORF">DWB68_14625</name>
</gene>
<reference evidence="2 3" key="1">
    <citation type="submission" date="2018-07" db="EMBL/GenBank/DDBJ databases">
        <title>Arthrobacter sp. nov., isolated from raw cow's milk with high bacterial count.</title>
        <authorList>
            <person name="Hahne J."/>
            <person name="Isele D."/>
            <person name="Lipski A."/>
        </authorList>
    </citation>
    <scope>NUCLEOTIDE SEQUENCE [LARGE SCALE GENOMIC DNA]</scope>
    <source>
        <strain evidence="2 3">JZ R-35</strain>
    </source>
</reference>
<evidence type="ECO:0000256" key="1">
    <source>
        <dbReference type="SAM" id="Phobius"/>
    </source>
</evidence>
<feature type="transmembrane region" description="Helical" evidence="1">
    <location>
        <begin position="137"/>
        <end position="159"/>
    </location>
</feature>
<feature type="transmembrane region" description="Helical" evidence="1">
    <location>
        <begin position="21"/>
        <end position="39"/>
    </location>
</feature>
<evidence type="ECO:0000313" key="3">
    <source>
        <dbReference type="Proteomes" id="UP000265419"/>
    </source>
</evidence>
<feature type="transmembrane region" description="Helical" evidence="1">
    <location>
        <begin position="97"/>
        <end position="117"/>
    </location>
</feature>
<feature type="transmembrane region" description="Helical" evidence="1">
    <location>
        <begin position="214"/>
        <end position="232"/>
    </location>
</feature>
<sequence>MTFPLDASAPPRGSLAPVRSLIFVAVALAASFGLAWLVGTDTLPWAGALEAARNPRLEQMHDAALPFLPALLAGLAAWLLPRPLGRTEARPGRRSPAALWALGLAWLLTLAVILVSWPWDPVTIFGQSLNPPSPAGAGLRCLAAGIFLGLAALPLFSAWRAAPRAAASIVVALCLGIVTFAGQLTVSTPEAFGLPRDPGATGARWQAEDWGTPSTLAAAVALVAFGAHVAVSRRGGFLRWAVPAAFFTLVLMPHIGTSFVVFGASYEPLAGTEVSLGGSVRDWWDPLQLLTTLSVPLVACLLLLLTTLSGGTASGEPADLSFLEESEPPAPGRFSDAQTRALPVVAAPVSQTGRNERDVTDF</sequence>
<feature type="transmembrane region" description="Helical" evidence="1">
    <location>
        <begin position="286"/>
        <end position="305"/>
    </location>
</feature>
<comment type="caution">
    <text evidence="2">The sequence shown here is derived from an EMBL/GenBank/DDBJ whole genome shotgun (WGS) entry which is preliminary data.</text>
</comment>
<keyword evidence="3" id="KW-1185">Reference proteome</keyword>
<accession>A0A399J6Y2</accession>
<name>A0A399J6Y2_9MICC</name>
<keyword evidence="1" id="KW-0472">Membrane</keyword>
<dbReference type="EMBL" id="QQXK01000038">
    <property type="protein sequence ID" value="RII41074.1"/>
    <property type="molecule type" value="Genomic_DNA"/>
</dbReference>
<feature type="transmembrane region" description="Helical" evidence="1">
    <location>
        <begin position="63"/>
        <end position="85"/>
    </location>
</feature>